<dbReference type="RefSeq" id="WP_267949285.1">
    <property type="nucleotide sequence ID" value="NZ_CP113264.1"/>
</dbReference>
<gene>
    <name evidence="2" type="ORF">OUQ99_10730</name>
</gene>
<reference evidence="2 3" key="1">
    <citation type="journal article" date="2013" name="Int. J. Syst. Evol. Microbiol.">
        <title>Description of Streptomonospora sediminis sp. nov. and Streptomonospora nanhaiensis sp. nov., and reclassification of Nocardiopsis arabia Hozzein &amp; Goodfellow 2008 as Streptomonospora arabica comb. nov. and emended description of the genus Streptomonospora.</title>
        <authorList>
            <person name="Zhang D.F."/>
            <person name="Pan H.Q."/>
            <person name="He J."/>
            <person name="Zhang X.M."/>
            <person name="Zhang Y.G."/>
            <person name="Klenk H.P."/>
            <person name="Hu J.C."/>
            <person name="Li W.J."/>
        </authorList>
    </citation>
    <scope>NUCLEOTIDE SEQUENCE [LARGE SCALE GENOMIC DNA]</scope>
    <source>
        <strain evidence="2 3">12A09</strain>
    </source>
</reference>
<dbReference type="SUPFAM" id="SSF143011">
    <property type="entry name" value="RelE-like"/>
    <property type="match status" value="1"/>
</dbReference>
<organism evidence="2 3">
    <name type="scientific">Streptomonospora nanhaiensis</name>
    <dbReference type="NCBI Taxonomy" id="1323731"/>
    <lineage>
        <taxon>Bacteria</taxon>
        <taxon>Bacillati</taxon>
        <taxon>Actinomycetota</taxon>
        <taxon>Actinomycetes</taxon>
        <taxon>Streptosporangiales</taxon>
        <taxon>Nocardiopsidaceae</taxon>
        <taxon>Streptomonospora</taxon>
    </lineage>
</organism>
<dbReference type="Proteomes" id="UP001156498">
    <property type="component" value="Chromosome"/>
</dbReference>
<protein>
    <submittedName>
        <fullName evidence="2">Type II toxin-antitoxin system RelE/ParE family toxin</fullName>
    </submittedName>
</protein>
<proteinExistence type="predicted"/>
<dbReference type="Gene3D" id="3.30.2310.20">
    <property type="entry name" value="RelE-like"/>
    <property type="match status" value="1"/>
</dbReference>
<evidence type="ECO:0000313" key="2">
    <source>
        <dbReference type="EMBL" id="WAE75515.1"/>
    </source>
</evidence>
<dbReference type="InterPro" id="IPR035093">
    <property type="entry name" value="RelE/ParE_toxin_dom_sf"/>
</dbReference>
<evidence type="ECO:0000313" key="3">
    <source>
        <dbReference type="Proteomes" id="UP001156498"/>
    </source>
</evidence>
<evidence type="ECO:0000256" key="1">
    <source>
        <dbReference type="ARBA" id="ARBA00022649"/>
    </source>
</evidence>
<dbReference type="Pfam" id="PF05016">
    <property type="entry name" value="ParE_toxin"/>
    <property type="match status" value="1"/>
</dbReference>
<accession>A0ABY6YUH7</accession>
<keyword evidence="1" id="KW-1277">Toxin-antitoxin system</keyword>
<sequence>MRTEGRDGRPRRGRPFWRVRVGDHRVVYTVHDGRFLVLVLTVAHRREVYRDL</sequence>
<name>A0ABY6YUH7_9ACTN</name>
<keyword evidence="3" id="KW-1185">Reference proteome</keyword>
<dbReference type="EMBL" id="CP113264">
    <property type="protein sequence ID" value="WAE75515.1"/>
    <property type="molecule type" value="Genomic_DNA"/>
</dbReference>
<dbReference type="InterPro" id="IPR007712">
    <property type="entry name" value="RelE/ParE_toxin"/>
</dbReference>